<proteinExistence type="predicted"/>
<dbReference type="GO" id="GO:0005249">
    <property type="term" value="F:voltage-gated potassium channel activity"/>
    <property type="evidence" value="ECO:0007669"/>
    <property type="project" value="InterPro"/>
</dbReference>
<dbReference type="GO" id="GO:0008076">
    <property type="term" value="C:voltage-gated potassium channel complex"/>
    <property type="evidence" value="ECO:0007669"/>
    <property type="project" value="InterPro"/>
</dbReference>
<keyword evidence="3" id="KW-0633">Potassium transport</keyword>
<keyword evidence="10 12" id="KW-0472">Membrane</keyword>
<feature type="transmembrane region" description="Helical" evidence="12">
    <location>
        <begin position="113"/>
        <end position="134"/>
    </location>
</feature>
<sequence>MFDASQFWLPLETFFALVFTAELVTRLIVARNKLQFCLDTMNWCDVAAVVPFYVDVVDSLVSGTPLDFTLGPTKPALLMFIRMAKVFRVFKLTRHFQGAAVLVETFHLAWKKLLVPILFFFLFTLIFGGLVFAVESGTECFVGEGSCSMLGYEDEFMYSNGTRLLIDPYGELANINDMNGAIWLTIVTMTSVGYGLITPSYMPGKFVMVFVMLFGTFYLAMPLIGHLCRMTAFTRRKRRFGPLGGNFSQQRGLFLRKQVWRLRRVNKGLSMLLVSLHW</sequence>
<dbReference type="Gene3D" id="1.10.287.70">
    <property type="match status" value="1"/>
</dbReference>
<dbReference type="Pfam" id="PF00520">
    <property type="entry name" value="Ion_trans"/>
    <property type="match status" value="1"/>
</dbReference>
<dbReference type="InterPro" id="IPR027359">
    <property type="entry name" value="Volt_channel_dom_sf"/>
</dbReference>
<evidence type="ECO:0000256" key="5">
    <source>
        <dbReference type="ARBA" id="ARBA00022826"/>
    </source>
</evidence>
<evidence type="ECO:0000256" key="1">
    <source>
        <dbReference type="ARBA" id="ARBA00004141"/>
    </source>
</evidence>
<evidence type="ECO:0000256" key="9">
    <source>
        <dbReference type="ARBA" id="ARBA00023065"/>
    </source>
</evidence>
<evidence type="ECO:0000256" key="6">
    <source>
        <dbReference type="ARBA" id="ARBA00022882"/>
    </source>
</evidence>
<protein>
    <recommendedName>
        <fullName evidence="13">Ion transport domain-containing protein</fullName>
    </recommendedName>
</protein>
<evidence type="ECO:0000256" key="12">
    <source>
        <dbReference type="SAM" id="Phobius"/>
    </source>
</evidence>
<keyword evidence="6" id="KW-0851">Voltage-gated channel</keyword>
<evidence type="ECO:0000259" key="13">
    <source>
        <dbReference type="Pfam" id="PF00520"/>
    </source>
</evidence>
<gene>
    <name evidence="14" type="ORF">HAKA00212_LOCUS2783</name>
</gene>
<dbReference type="GO" id="GO:0001508">
    <property type="term" value="P:action potential"/>
    <property type="evidence" value="ECO:0007669"/>
    <property type="project" value="TreeGrafter"/>
</dbReference>
<evidence type="ECO:0000256" key="11">
    <source>
        <dbReference type="ARBA" id="ARBA00023303"/>
    </source>
</evidence>
<keyword evidence="7" id="KW-0630">Potassium</keyword>
<dbReference type="PANTHER" id="PTHR11537:SF254">
    <property type="entry name" value="POTASSIUM VOLTAGE-GATED CHANNEL PROTEIN SHAB"/>
    <property type="match status" value="1"/>
</dbReference>
<reference evidence="14" key="1">
    <citation type="submission" date="2021-01" db="EMBL/GenBank/DDBJ databases">
        <authorList>
            <person name="Corre E."/>
            <person name="Pelletier E."/>
            <person name="Niang G."/>
            <person name="Scheremetjew M."/>
            <person name="Finn R."/>
            <person name="Kale V."/>
            <person name="Holt S."/>
            <person name="Cochrane G."/>
            <person name="Meng A."/>
            <person name="Brown T."/>
            <person name="Cohen L."/>
        </authorList>
    </citation>
    <scope>NUCLEOTIDE SEQUENCE</scope>
    <source>
        <strain evidence="14">CCMP3107</strain>
    </source>
</reference>
<keyword evidence="8 12" id="KW-1133">Transmembrane helix</keyword>
<feature type="transmembrane region" description="Helical" evidence="12">
    <location>
        <begin position="6"/>
        <end position="29"/>
    </location>
</feature>
<organism evidence="14">
    <name type="scientific">Heterosigma akashiwo</name>
    <name type="common">Chromophytic alga</name>
    <name type="synonym">Heterosigma carterae</name>
    <dbReference type="NCBI Taxonomy" id="2829"/>
    <lineage>
        <taxon>Eukaryota</taxon>
        <taxon>Sar</taxon>
        <taxon>Stramenopiles</taxon>
        <taxon>Ochrophyta</taxon>
        <taxon>Raphidophyceae</taxon>
        <taxon>Chattonellales</taxon>
        <taxon>Chattonellaceae</taxon>
        <taxon>Heterosigma</taxon>
    </lineage>
</organism>
<keyword evidence="2" id="KW-0813">Transport</keyword>
<dbReference type="InterPro" id="IPR005821">
    <property type="entry name" value="Ion_trans_dom"/>
</dbReference>
<dbReference type="EMBL" id="HBIU01007210">
    <property type="protein sequence ID" value="CAE0624117.1"/>
    <property type="molecule type" value="Transcribed_RNA"/>
</dbReference>
<dbReference type="InterPro" id="IPR028325">
    <property type="entry name" value="VG_K_chnl"/>
</dbReference>
<evidence type="ECO:0000256" key="8">
    <source>
        <dbReference type="ARBA" id="ARBA00022989"/>
    </source>
</evidence>
<dbReference type="Gene3D" id="1.20.120.350">
    <property type="entry name" value="Voltage-gated potassium channels. Chain C"/>
    <property type="match status" value="1"/>
</dbReference>
<evidence type="ECO:0000256" key="2">
    <source>
        <dbReference type="ARBA" id="ARBA00022448"/>
    </source>
</evidence>
<keyword evidence="11" id="KW-0407">Ion channel</keyword>
<feature type="transmembrane region" description="Helical" evidence="12">
    <location>
        <begin position="206"/>
        <end position="228"/>
    </location>
</feature>
<dbReference type="AlphaFoldDB" id="A0A7S3UV12"/>
<comment type="subcellular location">
    <subcellularLocation>
        <location evidence="1">Membrane</location>
        <topology evidence="1">Multi-pass membrane protein</topology>
    </subcellularLocation>
</comment>
<evidence type="ECO:0000256" key="3">
    <source>
        <dbReference type="ARBA" id="ARBA00022538"/>
    </source>
</evidence>
<dbReference type="PANTHER" id="PTHR11537">
    <property type="entry name" value="VOLTAGE-GATED POTASSIUM CHANNEL"/>
    <property type="match status" value="1"/>
</dbReference>
<keyword evidence="4 12" id="KW-0812">Transmembrane</keyword>
<name>A0A7S3UV12_HETAK</name>
<keyword evidence="9" id="KW-0406">Ion transport</keyword>
<dbReference type="PRINTS" id="PR00169">
    <property type="entry name" value="KCHANNEL"/>
</dbReference>
<keyword evidence="5" id="KW-0631">Potassium channel</keyword>
<accession>A0A7S3UV12</accession>
<evidence type="ECO:0000256" key="7">
    <source>
        <dbReference type="ARBA" id="ARBA00022958"/>
    </source>
</evidence>
<dbReference type="SUPFAM" id="SSF81324">
    <property type="entry name" value="Voltage-gated potassium channels"/>
    <property type="match status" value="1"/>
</dbReference>
<evidence type="ECO:0000256" key="10">
    <source>
        <dbReference type="ARBA" id="ARBA00023136"/>
    </source>
</evidence>
<evidence type="ECO:0000313" key="14">
    <source>
        <dbReference type="EMBL" id="CAE0624117.1"/>
    </source>
</evidence>
<evidence type="ECO:0000256" key="4">
    <source>
        <dbReference type="ARBA" id="ARBA00022692"/>
    </source>
</evidence>
<feature type="domain" description="Ion transport" evidence="13">
    <location>
        <begin position="6"/>
        <end position="223"/>
    </location>
</feature>